<evidence type="ECO:0000313" key="2">
    <source>
        <dbReference type="Proteomes" id="UP000001847"/>
    </source>
</evidence>
<dbReference type="HOGENOM" id="CLU_1406565_0_0_12"/>
<keyword evidence="2" id="KW-1185">Reference proteome</keyword>
<dbReference type="STRING" id="456481.LEPBI_I0119"/>
<name>B0SJU9_LEPBP</name>
<organism evidence="1 2">
    <name type="scientific">Leptospira biflexa serovar Patoc (strain Patoc 1 / ATCC 23582 / Paris)</name>
    <dbReference type="NCBI Taxonomy" id="456481"/>
    <lineage>
        <taxon>Bacteria</taxon>
        <taxon>Pseudomonadati</taxon>
        <taxon>Spirochaetota</taxon>
        <taxon>Spirochaetia</taxon>
        <taxon>Leptospirales</taxon>
        <taxon>Leptospiraceae</taxon>
        <taxon>Leptospira</taxon>
    </lineage>
</organism>
<gene>
    <name evidence="1" type="ordered locus">LEPBI_I0119</name>
</gene>
<evidence type="ECO:0000313" key="1">
    <source>
        <dbReference type="EMBL" id="ABZ96266.1"/>
    </source>
</evidence>
<accession>B0SJU9</accession>
<proteinExistence type="predicted"/>
<dbReference type="Proteomes" id="UP000001847">
    <property type="component" value="Chromosome I"/>
</dbReference>
<dbReference type="KEGG" id="lbi:LEPBI_I0119"/>
<dbReference type="Pfam" id="PF04525">
    <property type="entry name" value="LOR"/>
    <property type="match status" value="1"/>
</dbReference>
<dbReference type="EMBL" id="CP000786">
    <property type="protein sequence ID" value="ABZ96266.1"/>
    <property type="molecule type" value="Genomic_DNA"/>
</dbReference>
<dbReference type="InterPro" id="IPR007612">
    <property type="entry name" value="LOR"/>
</dbReference>
<dbReference type="AlphaFoldDB" id="B0SJU9"/>
<sequence length="198" mass="22936">MLQSCPMQQYTFNKYFAKKSFLKIFGGEIRIFDESKNKLLFFVKQKAFKLKEDITVYADESKSKELLKIKARSVIDFSAIYDVVDVTTNETLGSLRRKGFKSILKDSWEILDVKDQVVGSIDEDSMFKAILRRFLTNLIPQKFFITFNKNQVGVLQQTFNPFVPQFNIDFSSDPSNSLDRRMGIASVILLQIIEGRQQ</sequence>
<protein>
    <submittedName>
        <fullName evidence="1">Uncharacterized protein</fullName>
    </submittedName>
</protein>
<reference evidence="1 2" key="1">
    <citation type="journal article" date="2008" name="PLoS ONE">
        <title>Genome sequence of the saprophyte Leptospira biflexa provides insights into the evolution of Leptospira and the pathogenesis of leptospirosis.</title>
        <authorList>
            <person name="Picardeau M."/>
            <person name="Bulach D.M."/>
            <person name="Bouchier C."/>
            <person name="Zuerner R.L."/>
            <person name="Zidane N."/>
            <person name="Wilson P.J."/>
            <person name="Creno S."/>
            <person name="Kuczek E.S."/>
            <person name="Bommezzadri S."/>
            <person name="Davis J.C."/>
            <person name="McGrath A."/>
            <person name="Johnson M.J."/>
            <person name="Boursaux-Eude C."/>
            <person name="Seemann T."/>
            <person name="Rouy Z."/>
            <person name="Coppel R.L."/>
            <person name="Rood J.I."/>
            <person name="Lajus A."/>
            <person name="Davies J.K."/>
            <person name="Medigue C."/>
            <person name="Adler B."/>
        </authorList>
    </citation>
    <scope>NUCLEOTIDE SEQUENCE [LARGE SCALE GENOMIC DNA]</scope>
    <source>
        <strain evidence="2">Patoc 1 / ATCC 23582 / Paris</strain>
    </source>
</reference>